<name>A0A5B0DZE8_9HYPH</name>
<evidence type="ECO:0000313" key="5">
    <source>
        <dbReference type="EMBL" id="KAA0971758.1"/>
    </source>
</evidence>
<comment type="caution">
    <text evidence="5">The sequence shown here is derived from an EMBL/GenBank/DDBJ whole genome shotgun (WGS) entry which is preliminary data.</text>
</comment>
<evidence type="ECO:0000256" key="1">
    <source>
        <dbReference type="ARBA" id="ARBA00022448"/>
    </source>
</evidence>
<dbReference type="Pfam" id="PF12399">
    <property type="entry name" value="BCA_ABC_TP_C"/>
    <property type="match status" value="1"/>
</dbReference>
<keyword evidence="6" id="KW-1185">Reference proteome</keyword>
<dbReference type="SMART" id="SM00382">
    <property type="entry name" value="AAA"/>
    <property type="match status" value="1"/>
</dbReference>
<dbReference type="InterPro" id="IPR027417">
    <property type="entry name" value="P-loop_NTPase"/>
</dbReference>
<accession>A0A5B0DZE8</accession>
<dbReference type="Gene3D" id="3.40.50.300">
    <property type="entry name" value="P-loop containing nucleotide triphosphate hydrolases"/>
    <property type="match status" value="1"/>
</dbReference>
<dbReference type="InterPro" id="IPR032823">
    <property type="entry name" value="BCA_ABC_TP_C"/>
</dbReference>
<dbReference type="PANTHER" id="PTHR45772">
    <property type="entry name" value="CONSERVED COMPONENT OF ABC TRANSPORTER FOR NATURAL AMINO ACIDS-RELATED"/>
    <property type="match status" value="1"/>
</dbReference>
<dbReference type="OrthoDB" id="9806149at2"/>
<reference evidence="5 6" key="1">
    <citation type="submission" date="2019-08" db="EMBL/GenBank/DDBJ databases">
        <title>Aureimonas fodiniaquatilis sp. nov., isolated from a coal mine wastewater.</title>
        <authorList>
            <person name="Kim W."/>
        </authorList>
    </citation>
    <scope>NUCLEOTIDE SEQUENCE [LARGE SCALE GENOMIC DNA]</scope>
    <source>
        <strain evidence="5 6">CAU 1482</strain>
    </source>
</reference>
<evidence type="ECO:0000256" key="3">
    <source>
        <dbReference type="ARBA" id="ARBA00022840"/>
    </source>
</evidence>
<dbReference type="InterPro" id="IPR003439">
    <property type="entry name" value="ABC_transporter-like_ATP-bd"/>
</dbReference>
<keyword evidence="1" id="KW-0813">Transport</keyword>
<evidence type="ECO:0000259" key="4">
    <source>
        <dbReference type="PROSITE" id="PS50893"/>
    </source>
</evidence>
<keyword evidence="2" id="KW-0547">Nucleotide-binding</keyword>
<dbReference type="CDD" id="cd03219">
    <property type="entry name" value="ABC_Mj1267_LivG_branched"/>
    <property type="match status" value="1"/>
</dbReference>
<dbReference type="AlphaFoldDB" id="A0A5B0DZE8"/>
<dbReference type="InterPro" id="IPR003593">
    <property type="entry name" value="AAA+_ATPase"/>
</dbReference>
<dbReference type="GO" id="GO:0005886">
    <property type="term" value="C:plasma membrane"/>
    <property type="evidence" value="ECO:0007669"/>
    <property type="project" value="TreeGrafter"/>
</dbReference>
<dbReference type="EMBL" id="VTWH01000001">
    <property type="protein sequence ID" value="KAA0971758.1"/>
    <property type="molecule type" value="Genomic_DNA"/>
</dbReference>
<gene>
    <name evidence="5" type="ORF">FPY71_01095</name>
</gene>
<sequence>MSDSNATSPILKVSGLTKRFGGLTAVNEVSFSVNNGQIFTVIGPNGAGKSTLFKLIGGFIRPSEGDIRFEDRSLVGMQPHDIARLGVVRTFQETTIFREMTTRETVETAFHLQCKASSFGAFFNSRQARADDAEARRCTDAILKLLRLDHVQHEQAKNLPHGYLRSLGIAMAMAARPRILLLDEPFAGMNPEETDAAVEMVRRIRDQGITIMLVEHDMRAVMRISDRIAVINFGRKIAEGSPHDIQNDPAVIDAYLGQEDEELGI</sequence>
<dbReference type="SUPFAM" id="SSF52540">
    <property type="entry name" value="P-loop containing nucleoside triphosphate hydrolases"/>
    <property type="match status" value="1"/>
</dbReference>
<evidence type="ECO:0000313" key="6">
    <source>
        <dbReference type="Proteomes" id="UP000324738"/>
    </source>
</evidence>
<dbReference type="Proteomes" id="UP000324738">
    <property type="component" value="Unassembled WGS sequence"/>
</dbReference>
<proteinExistence type="predicted"/>
<dbReference type="RefSeq" id="WP_149296770.1">
    <property type="nucleotide sequence ID" value="NZ_VTWH01000001.1"/>
</dbReference>
<keyword evidence="3 5" id="KW-0067">ATP-binding</keyword>
<dbReference type="PROSITE" id="PS50893">
    <property type="entry name" value="ABC_TRANSPORTER_2"/>
    <property type="match status" value="1"/>
</dbReference>
<dbReference type="InterPro" id="IPR051120">
    <property type="entry name" value="ABC_AA/LPS_Transport"/>
</dbReference>
<dbReference type="FunFam" id="3.40.50.300:FF:000421">
    <property type="entry name" value="Branched-chain amino acid ABC transporter ATP-binding protein"/>
    <property type="match status" value="1"/>
</dbReference>
<dbReference type="Pfam" id="PF00005">
    <property type="entry name" value="ABC_tran"/>
    <property type="match status" value="1"/>
</dbReference>
<evidence type="ECO:0000256" key="2">
    <source>
        <dbReference type="ARBA" id="ARBA00022741"/>
    </source>
</evidence>
<protein>
    <submittedName>
        <fullName evidence="5">ABC transporter ATP-binding protein</fullName>
    </submittedName>
</protein>
<dbReference type="GO" id="GO:0016887">
    <property type="term" value="F:ATP hydrolysis activity"/>
    <property type="evidence" value="ECO:0007669"/>
    <property type="project" value="InterPro"/>
</dbReference>
<dbReference type="GO" id="GO:0005524">
    <property type="term" value="F:ATP binding"/>
    <property type="evidence" value="ECO:0007669"/>
    <property type="project" value="UniProtKB-KW"/>
</dbReference>
<feature type="domain" description="ABC transporter" evidence="4">
    <location>
        <begin position="11"/>
        <end position="258"/>
    </location>
</feature>
<organism evidence="5 6">
    <name type="scientific">Aureimonas fodinaquatilis</name>
    <dbReference type="NCBI Taxonomy" id="2565783"/>
    <lineage>
        <taxon>Bacteria</taxon>
        <taxon>Pseudomonadati</taxon>
        <taxon>Pseudomonadota</taxon>
        <taxon>Alphaproteobacteria</taxon>
        <taxon>Hyphomicrobiales</taxon>
        <taxon>Aurantimonadaceae</taxon>
        <taxon>Aureimonas</taxon>
    </lineage>
</organism>